<evidence type="ECO:0000256" key="1">
    <source>
        <dbReference type="SAM" id="Coils"/>
    </source>
</evidence>
<reference evidence="2" key="1">
    <citation type="submission" date="2023-08" db="EMBL/GenBank/DDBJ databases">
        <authorList>
            <person name="Chen Y."/>
            <person name="Shah S."/>
            <person name="Dougan E. K."/>
            <person name="Thang M."/>
            <person name="Chan C."/>
        </authorList>
    </citation>
    <scope>NUCLEOTIDE SEQUENCE</scope>
</reference>
<dbReference type="Proteomes" id="UP001178507">
    <property type="component" value="Unassembled WGS sequence"/>
</dbReference>
<dbReference type="EMBL" id="CAUJNA010000668">
    <property type="protein sequence ID" value="CAJ1379935.1"/>
    <property type="molecule type" value="Genomic_DNA"/>
</dbReference>
<gene>
    <name evidence="2" type="ORF">EVOR1521_LOCUS8019</name>
</gene>
<evidence type="ECO:0000313" key="3">
    <source>
        <dbReference type="Proteomes" id="UP001178507"/>
    </source>
</evidence>
<sequence length="670" mass="73719">MPWARSEEERRQLLGALSSKVTESLRGGSKKKKEEAPSIAVDRKLALLKLRDLAASRVGNVREALWQDEQVRESLVSSLKASEPELARVLSLAVLVHLCTCAVNCELLLRDEKVRLSLLELQAEDVAVEVQEKGLLLLVTLTLPAFGDCQEDCEDLRDMLGRVLRSKRAANERLLVLRALWSAAAVVESPELFFGNKRLWAALLAGIKQEEDVDIREANLGVLSALAPQQAVAHFLWDGAVCEQLFLNTRRFQPSRVRRRALTVLAGVARDSAVRCSLWAYDQALANATEENFQSFERPEKGRSRMGSELSVESEVTMTTMKDSIMEAASRTELPSVRWPALRVLLELTWEEELMMRLIESNIAEILFDALHDERLAVKERKLCKHGRNRLLNWNEARLAEELRLEREKEEGERQSMLREEERQVLLRELPAMIKADQASADFEDWFKRHKETLAMQKEDESSRRFNEHLLFLLDMNRKSMTREDELARQVREQELAAALAGKIRAAKEQAAEAAAQAALAMAKVGGDAILQSRDAAVAAAQAAAKCGMPPRLQAEISAAEAVAVGRRAKVPLTQKEQLEEASKAALSVAEHCGMTASGKVAVAAAAAASAAAESATAEERSGIARAQALEVAKTLGMSEEQMEAAGAAAAAAANVAGATPRNSGYPDAQ</sequence>
<dbReference type="Gene3D" id="1.25.10.10">
    <property type="entry name" value="Leucine-rich Repeat Variant"/>
    <property type="match status" value="1"/>
</dbReference>
<dbReference type="AlphaFoldDB" id="A0AA36MP28"/>
<keyword evidence="1" id="KW-0175">Coiled coil</keyword>
<keyword evidence="3" id="KW-1185">Reference proteome</keyword>
<evidence type="ECO:0000313" key="2">
    <source>
        <dbReference type="EMBL" id="CAJ1379935.1"/>
    </source>
</evidence>
<comment type="caution">
    <text evidence="2">The sequence shown here is derived from an EMBL/GenBank/DDBJ whole genome shotgun (WGS) entry which is preliminary data.</text>
</comment>
<feature type="coiled-coil region" evidence="1">
    <location>
        <begin position="497"/>
        <end position="524"/>
    </location>
</feature>
<dbReference type="InterPro" id="IPR011989">
    <property type="entry name" value="ARM-like"/>
</dbReference>
<proteinExistence type="predicted"/>
<protein>
    <submittedName>
        <fullName evidence="2">Uncharacterized protein</fullName>
    </submittedName>
</protein>
<dbReference type="InterPro" id="IPR016024">
    <property type="entry name" value="ARM-type_fold"/>
</dbReference>
<accession>A0AA36MP28</accession>
<dbReference type="SUPFAM" id="SSF48371">
    <property type="entry name" value="ARM repeat"/>
    <property type="match status" value="1"/>
</dbReference>
<name>A0AA36MP28_9DINO</name>
<organism evidence="2 3">
    <name type="scientific">Effrenium voratum</name>
    <dbReference type="NCBI Taxonomy" id="2562239"/>
    <lineage>
        <taxon>Eukaryota</taxon>
        <taxon>Sar</taxon>
        <taxon>Alveolata</taxon>
        <taxon>Dinophyceae</taxon>
        <taxon>Suessiales</taxon>
        <taxon>Symbiodiniaceae</taxon>
        <taxon>Effrenium</taxon>
    </lineage>
</organism>